<dbReference type="AlphaFoldDB" id="A0A0C9TPV3"/>
<gene>
    <name evidence="1" type="ORF">PAXINDRAFT_172589</name>
</gene>
<evidence type="ECO:0000313" key="1">
    <source>
        <dbReference type="EMBL" id="KIJ09156.1"/>
    </source>
</evidence>
<reference evidence="1 2" key="1">
    <citation type="submission" date="2014-06" db="EMBL/GenBank/DDBJ databases">
        <authorList>
            <consortium name="DOE Joint Genome Institute"/>
            <person name="Kuo A."/>
            <person name="Kohler A."/>
            <person name="Nagy L.G."/>
            <person name="Floudas D."/>
            <person name="Copeland A."/>
            <person name="Barry K.W."/>
            <person name="Cichocki N."/>
            <person name="Veneault-Fourrey C."/>
            <person name="LaButti K."/>
            <person name="Lindquist E.A."/>
            <person name="Lipzen A."/>
            <person name="Lundell T."/>
            <person name="Morin E."/>
            <person name="Murat C."/>
            <person name="Sun H."/>
            <person name="Tunlid A."/>
            <person name="Henrissat B."/>
            <person name="Grigoriev I.V."/>
            <person name="Hibbett D.S."/>
            <person name="Martin F."/>
            <person name="Nordberg H.P."/>
            <person name="Cantor M.N."/>
            <person name="Hua S.X."/>
        </authorList>
    </citation>
    <scope>NUCLEOTIDE SEQUENCE [LARGE SCALE GENOMIC DNA]</scope>
    <source>
        <strain evidence="1 2">ATCC 200175</strain>
    </source>
</reference>
<keyword evidence="2" id="KW-1185">Reference proteome</keyword>
<dbReference type="HOGENOM" id="CLU_2574544_0_0_1"/>
<sequence length="81" mass="8855">MSFFAFSSGRKLIVESRGSISAIAALSIPEGWSSDKVFKRAHVADPVSVPSGLWTGERGLSSFVRFDLHADLRCPFCNLTH</sequence>
<accession>A0A0C9TPV3</accession>
<dbReference type="Proteomes" id="UP000053647">
    <property type="component" value="Unassembled WGS sequence"/>
</dbReference>
<reference evidence="2" key="2">
    <citation type="submission" date="2015-01" db="EMBL/GenBank/DDBJ databases">
        <title>Evolutionary Origins and Diversification of the Mycorrhizal Mutualists.</title>
        <authorList>
            <consortium name="DOE Joint Genome Institute"/>
            <consortium name="Mycorrhizal Genomics Consortium"/>
            <person name="Kohler A."/>
            <person name="Kuo A."/>
            <person name="Nagy L.G."/>
            <person name="Floudas D."/>
            <person name="Copeland A."/>
            <person name="Barry K.W."/>
            <person name="Cichocki N."/>
            <person name="Veneault-Fourrey C."/>
            <person name="LaButti K."/>
            <person name="Lindquist E.A."/>
            <person name="Lipzen A."/>
            <person name="Lundell T."/>
            <person name="Morin E."/>
            <person name="Murat C."/>
            <person name="Riley R."/>
            <person name="Ohm R."/>
            <person name="Sun H."/>
            <person name="Tunlid A."/>
            <person name="Henrissat B."/>
            <person name="Grigoriev I.V."/>
            <person name="Hibbett D.S."/>
            <person name="Martin F."/>
        </authorList>
    </citation>
    <scope>NUCLEOTIDE SEQUENCE [LARGE SCALE GENOMIC DNA]</scope>
    <source>
        <strain evidence="2">ATCC 200175</strain>
    </source>
</reference>
<evidence type="ECO:0000313" key="2">
    <source>
        <dbReference type="Proteomes" id="UP000053647"/>
    </source>
</evidence>
<organism evidence="1 2">
    <name type="scientific">Paxillus involutus ATCC 200175</name>
    <dbReference type="NCBI Taxonomy" id="664439"/>
    <lineage>
        <taxon>Eukaryota</taxon>
        <taxon>Fungi</taxon>
        <taxon>Dikarya</taxon>
        <taxon>Basidiomycota</taxon>
        <taxon>Agaricomycotina</taxon>
        <taxon>Agaricomycetes</taxon>
        <taxon>Agaricomycetidae</taxon>
        <taxon>Boletales</taxon>
        <taxon>Paxilineae</taxon>
        <taxon>Paxillaceae</taxon>
        <taxon>Paxillus</taxon>
    </lineage>
</organism>
<dbReference type="EMBL" id="KN819498">
    <property type="protein sequence ID" value="KIJ09156.1"/>
    <property type="molecule type" value="Genomic_DNA"/>
</dbReference>
<name>A0A0C9TPV3_PAXIN</name>
<proteinExistence type="predicted"/>
<protein>
    <submittedName>
        <fullName evidence="1">Uncharacterized protein</fullName>
    </submittedName>
</protein>